<evidence type="ECO:0000256" key="2">
    <source>
        <dbReference type="ARBA" id="ARBA00005512"/>
    </source>
</evidence>
<keyword evidence="6 7" id="KW-0472">Membrane</keyword>
<comment type="similarity">
    <text evidence="2">Belongs to the lipase maturation factor family.</text>
</comment>
<evidence type="ECO:0000256" key="1">
    <source>
        <dbReference type="ARBA" id="ARBA00004477"/>
    </source>
</evidence>
<evidence type="ECO:0000256" key="3">
    <source>
        <dbReference type="ARBA" id="ARBA00022692"/>
    </source>
</evidence>
<comment type="caution">
    <text evidence="10">The sequence shown here is derived from an EMBL/GenBank/DDBJ whole genome shotgun (WGS) entry which is preliminary data.</text>
</comment>
<dbReference type="Pfam" id="PF06762">
    <property type="entry name" value="LMF1"/>
    <property type="match status" value="1"/>
</dbReference>
<evidence type="ECO:0000256" key="6">
    <source>
        <dbReference type="ARBA" id="ARBA00023136"/>
    </source>
</evidence>
<gene>
    <name evidence="10" type="ORF">CLV47_104148</name>
</gene>
<dbReference type="EMBL" id="PVUE01000004">
    <property type="protein sequence ID" value="PRZ42801.1"/>
    <property type="molecule type" value="Genomic_DNA"/>
</dbReference>
<evidence type="ECO:0000313" key="10">
    <source>
        <dbReference type="EMBL" id="PRZ42801.1"/>
    </source>
</evidence>
<sequence>MMEWTSYADAWLGRAIYEHGLGLLLLVAFVSSIAQFRALLSSTGLLPIPAYLKATKFWARPSIFGARYSDAIFLTVAWIGAGLAALTATGLTARLPWWAHTAVWAAMWLLYLSIVNVGQRWYGFMWEMIICEATFVGIFVGPASTTPSTLVVWMLIWLLIRIELGAGLIKLRGDSCWRDLTCLDFHHETQPMPGPLSWHFHHLPKPLHRMETAANHVVQLVVPFLLTAPQPVRTWAALAIALTQAWLVLSGNFAWVNFLTIVLALSLVDASVFGVSAPSMTAPDPAAQGVVIAVAAVVLVLSWWPLRNLLSKRQRMNARYNPLLICSSYGAFGSIGRVRREVVIEGTADRSLSASSQWLEYEFYGKPGDVRRRPPQVAPYHLRLGWMLWFAALSPAYRIGWFERLLARLLHGDPALLRMVRVNPFPDGPPAYVRVRLYDYRFTTRAERRQSGAWWHRDLVGTVNDPRRLREPPVRT</sequence>
<keyword evidence="5 7" id="KW-1133">Transmembrane helix</keyword>
<evidence type="ECO:0000256" key="5">
    <source>
        <dbReference type="ARBA" id="ARBA00022989"/>
    </source>
</evidence>
<keyword evidence="11" id="KW-1185">Reference proteome</keyword>
<dbReference type="PANTHER" id="PTHR14463">
    <property type="entry name" value="LIPASE MATURATION FACTOR"/>
    <property type="match status" value="1"/>
</dbReference>
<feature type="domain" description="Lipase maturation factor 1/2 C-terminal" evidence="9">
    <location>
        <begin position="325"/>
        <end position="462"/>
    </location>
</feature>
<feature type="transmembrane region" description="Helical" evidence="7">
    <location>
        <begin position="253"/>
        <end position="274"/>
    </location>
</feature>
<proteinExistence type="inferred from homology"/>
<dbReference type="InterPro" id="IPR009613">
    <property type="entry name" value="LMF"/>
</dbReference>
<dbReference type="Proteomes" id="UP000237752">
    <property type="component" value="Unassembled WGS sequence"/>
</dbReference>
<accession>A0A2T1A2G6</accession>
<evidence type="ECO:0000259" key="9">
    <source>
        <dbReference type="Pfam" id="PF25179"/>
    </source>
</evidence>
<keyword evidence="4" id="KW-0256">Endoplasmic reticulum</keyword>
<reference evidence="10 11" key="1">
    <citation type="submission" date="2018-03" db="EMBL/GenBank/DDBJ databases">
        <title>Genomic Encyclopedia of Archaeal and Bacterial Type Strains, Phase II (KMG-II): from individual species to whole genera.</title>
        <authorList>
            <person name="Goeker M."/>
        </authorList>
    </citation>
    <scope>NUCLEOTIDE SEQUENCE [LARGE SCALE GENOMIC DNA]</scope>
    <source>
        <strain evidence="10 11">DSM 100065</strain>
    </source>
</reference>
<comment type="subcellular location">
    <subcellularLocation>
        <location evidence="1">Endoplasmic reticulum membrane</location>
        <topology evidence="1">Multi-pass membrane protein</topology>
    </subcellularLocation>
</comment>
<dbReference type="InterPro" id="IPR057433">
    <property type="entry name" value="LMF1/2_C"/>
</dbReference>
<dbReference type="InterPro" id="IPR057434">
    <property type="entry name" value="LMF1/2_N"/>
</dbReference>
<feature type="transmembrane region" description="Helical" evidence="7">
    <location>
        <begin position="97"/>
        <end position="117"/>
    </location>
</feature>
<evidence type="ECO:0000259" key="8">
    <source>
        <dbReference type="Pfam" id="PF06762"/>
    </source>
</evidence>
<dbReference type="Pfam" id="PF25179">
    <property type="entry name" value="LMF1_C"/>
    <property type="match status" value="1"/>
</dbReference>
<evidence type="ECO:0000256" key="4">
    <source>
        <dbReference type="ARBA" id="ARBA00022824"/>
    </source>
</evidence>
<organism evidence="10 11">
    <name type="scientific">Antricoccus suffuscus</name>
    <dbReference type="NCBI Taxonomy" id="1629062"/>
    <lineage>
        <taxon>Bacteria</taxon>
        <taxon>Bacillati</taxon>
        <taxon>Actinomycetota</taxon>
        <taxon>Actinomycetes</taxon>
        <taxon>Geodermatophilales</taxon>
        <taxon>Antricoccaceae</taxon>
        <taxon>Antricoccus</taxon>
    </lineage>
</organism>
<name>A0A2T1A2G6_9ACTN</name>
<feature type="domain" description="Lipase maturation factor 1/2 N-terminal" evidence="8">
    <location>
        <begin position="122"/>
        <end position="272"/>
    </location>
</feature>
<feature type="transmembrane region" description="Helical" evidence="7">
    <location>
        <begin position="124"/>
        <end position="144"/>
    </location>
</feature>
<dbReference type="GO" id="GO:0051604">
    <property type="term" value="P:protein maturation"/>
    <property type="evidence" value="ECO:0007669"/>
    <property type="project" value="InterPro"/>
</dbReference>
<feature type="transmembrane region" description="Helical" evidence="7">
    <location>
        <begin position="71"/>
        <end position="91"/>
    </location>
</feature>
<feature type="transmembrane region" description="Helical" evidence="7">
    <location>
        <begin position="150"/>
        <end position="169"/>
    </location>
</feature>
<dbReference type="AlphaFoldDB" id="A0A2T1A2G6"/>
<protein>
    <submittedName>
        <fullName evidence="10">Lipase maturation factor</fullName>
    </submittedName>
</protein>
<feature type="transmembrane region" description="Helical" evidence="7">
    <location>
        <begin position="20"/>
        <end position="50"/>
    </location>
</feature>
<evidence type="ECO:0000256" key="7">
    <source>
        <dbReference type="SAM" id="Phobius"/>
    </source>
</evidence>
<feature type="transmembrane region" description="Helical" evidence="7">
    <location>
        <begin position="286"/>
        <end position="306"/>
    </location>
</feature>
<keyword evidence="3 7" id="KW-0812">Transmembrane</keyword>
<evidence type="ECO:0000313" key="11">
    <source>
        <dbReference type="Proteomes" id="UP000237752"/>
    </source>
</evidence>
<dbReference type="PANTHER" id="PTHR14463:SF10">
    <property type="entry name" value="LIPASE MATURATION FACTOR 1"/>
    <property type="match status" value="1"/>
</dbReference>